<name>A0A1M5C6S0_9BURK</name>
<dbReference type="EMBL" id="FQUZ01000025">
    <property type="protein sequence ID" value="SHF50411.1"/>
    <property type="molecule type" value="Genomic_DNA"/>
</dbReference>
<evidence type="ECO:0000313" key="2">
    <source>
        <dbReference type="Proteomes" id="UP000184327"/>
    </source>
</evidence>
<proteinExistence type="predicted"/>
<dbReference type="Proteomes" id="UP000184327">
    <property type="component" value="Unassembled WGS sequence"/>
</dbReference>
<gene>
    <name evidence="1" type="ORF">SAMN02745117_02083</name>
</gene>
<reference evidence="1 2" key="1">
    <citation type="submission" date="2016-11" db="EMBL/GenBank/DDBJ databases">
        <authorList>
            <person name="Jaros S."/>
            <person name="Januszkiewicz K."/>
            <person name="Wedrychowicz H."/>
        </authorList>
    </citation>
    <scope>NUCLEOTIDE SEQUENCE [LARGE SCALE GENOMIC DNA]</scope>
    <source>
        <strain evidence="1 2">DSM 16112</strain>
    </source>
</reference>
<keyword evidence="2" id="KW-1185">Reference proteome</keyword>
<dbReference type="OrthoDB" id="6504658at2"/>
<sequence>MPVLQLWITHDDCQLRPVPAEGGDDQAAPLSAVSLGIELEALAARVLRHTPPTGAQMEQAIMELEDAIAPHIALARACHAMPLQVMGDAWAQPLLQQMRGLSLAHVVSTPQWEQVFERLARLVEGAPIASAGVPLEMPLWVAIVLVRELLHHAGFAQVQIG</sequence>
<organism evidence="1 2">
    <name type="scientific">Lampropedia hyalina DSM 16112</name>
    <dbReference type="NCBI Taxonomy" id="1122156"/>
    <lineage>
        <taxon>Bacteria</taxon>
        <taxon>Pseudomonadati</taxon>
        <taxon>Pseudomonadota</taxon>
        <taxon>Betaproteobacteria</taxon>
        <taxon>Burkholderiales</taxon>
        <taxon>Comamonadaceae</taxon>
        <taxon>Lampropedia</taxon>
    </lineage>
</organism>
<protein>
    <submittedName>
        <fullName evidence="1">Uncharacterized protein</fullName>
    </submittedName>
</protein>
<dbReference type="RefSeq" id="WP_073356620.1">
    <property type="nucleotide sequence ID" value="NZ_FQUZ01000025.1"/>
</dbReference>
<dbReference type="AlphaFoldDB" id="A0A1M5C6S0"/>
<accession>A0A1M5C6S0</accession>
<evidence type="ECO:0000313" key="1">
    <source>
        <dbReference type="EMBL" id="SHF50411.1"/>
    </source>
</evidence>
<dbReference type="STRING" id="1122156.SAMN02745117_02083"/>